<keyword evidence="2" id="KW-1185">Reference proteome</keyword>
<sequence>SAGTCDSIQSETDFKRRYGLDLNIKSCLCPVILEELGEGGFQGIVERGLDLSHPQFFHPREFERI</sequence>
<evidence type="ECO:0000313" key="1">
    <source>
        <dbReference type="EMBL" id="GMT10900.1"/>
    </source>
</evidence>
<comment type="caution">
    <text evidence="1">The sequence shown here is derived from an EMBL/GenBank/DDBJ whole genome shotgun (WGS) entry which is preliminary data.</text>
</comment>
<dbReference type="EMBL" id="BTSY01000001">
    <property type="protein sequence ID" value="GMT10900.1"/>
    <property type="molecule type" value="Genomic_DNA"/>
</dbReference>
<accession>A0AAV5UXI2</accession>
<feature type="non-terminal residue" evidence="1">
    <location>
        <position position="65"/>
    </location>
</feature>
<protein>
    <submittedName>
        <fullName evidence="1">Uncharacterized protein</fullName>
    </submittedName>
</protein>
<reference evidence="1" key="1">
    <citation type="submission" date="2023-10" db="EMBL/GenBank/DDBJ databases">
        <title>Genome assembly of Pristionchus species.</title>
        <authorList>
            <person name="Yoshida K."/>
            <person name="Sommer R.J."/>
        </authorList>
    </citation>
    <scope>NUCLEOTIDE SEQUENCE</scope>
    <source>
        <strain evidence="1">RS5133</strain>
    </source>
</reference>
<evidence type="ECO:0000313" key="2">
    <source>
        <dbReference type="Proteomes" id="UP001432322"/>
    </source>
</evidence>
<gene>
    <name evidence="1" type="ORF">PFISCL1PPCAC_2197</name>
</gene>
<dbReference type="Proteomes" id="UP001432322">
    <property type="component" value="Unassembled WGS sequence"/>
</dbReference>
<name>A0AAV5UXI2_9BILA</name>
<organism evidence="1 2">
    <name type="scientific">Pristionchus fissidentatus</name>
    <dbReference type="NCBI Taxonomy" id="1538716"/>
    <lineage>
        <taxon>Eukaryota</taxon>
        <taxon>Metazoa</taxon>
        <taxon>Ecdysozoa</taxon>
        <taxon>Nematoda</taxon>
        <taxon>Chromadorea</taxon>
        <taxon>Rhabditida</taxon>
        <taxon>Rhabditina</taxon>
        <taxon>Diplogasteromorpha</taxon>
        <taxon>Diplogasteroidea</taxon>
        <taxon>Neodiplogasteridae</taxon>
        <taxon>Pristionchus</taxon>
    </lineage>
</organism>
<dbReference type="AlphaFoldDB" id="A0AAV5UXI2"/>
<proteinExistence type="predicted"/>
<feature type="non-terminal residue" evidence="1">
    <location>
        <position position="1"/>
    </location>
</feature>